<organism evidence="4 5">
    <name type="scientific">Streptomyces dengpaensis</name>
    <dbReference type="NCBI Taxonomy" id="2049881"/>
    <lineage>
        <taxon>Bacteria</taxon>
        <taxon>Bacillati</taxon>
        <taxon>Actinomycetota</taxon>
        <taxon>Actinomycetes</taxon>
        <taxon>Kitasatosporales</taxon>
        <taxon>Streptomycetaceae</taxon>
        <taxon>Streptomyces</taxon>
    </lineage>
</organism>
<dbReference type="Gene3D" id="3.60.40.10">
    <property type="entry name" value="PPM-type phosphatase domain"/>
    <property type="match status" value="1"/>
</dbReference>
<evidence type="ECO:0000256" key="2">
    <source>
        <dbReference type="SAM" id="MobiDB-lite"/>
    </source>
</evidence>
<evidence type="ECO:0000259" key="3">
    <source>
        <dbReference type="Pfam" id="PF07228"/>
    </source>
</evidence>
<name>A0ABN5I727_9ACTN</name>
<dbReference type="EMBL" id="CP026652">
    <property type="protein sequence ID" value="AVH58964.1"/>
    <property type="molecule type" value="Genomic_DNA"/>
</dbReference>
<dbReference type="Proteomes" id="UP000238413">
    <property type="component" value="Chromosome"/>
</dbReference>
<keyword evidence="1" id="KW-0378">Hydrolase</keyword>
<evidence type="ECO:0000256" key="1">
    <source>
        <dbReference type="ARBA" id="ARBA00022801"/>
    </source>
</evidence>
<evidence type="ECO:0000313" key="4">
    <source>
        <dbReference type="EMBL" id="AVH58964.1"/>
    </source>
</evidence>
<gene>
    <name evidence="4" type="ORF">C4B68_27975</name>
</gene>
<sequence length="155" mass="16040">MQGIGLRPKIHVTADGSGVVGHAGARLLADLAEAMGQVRASIRAIAAHEPDPATVLTRINELLVTMGADRFASCTMLHLDPRDGQVTGASAGHVPLLYAHKDGFPLRPGALVWKSAYTNGAGSPEHPDLCQPASGHPGAESAKAASVVQRSQVRS</sequence>
<proteinExistence type="predicted"/>
<reference evidence="4 5" key="1">
    <citation type="submission" date="2018-02" db="EMBL/GenBank/DDBJ databases">
        <title>Complete genome sequence of Streptomyces dengpaensis, the producer of angucyclines.</title>
        <authorList>
            <person name="Yumei L."/>
        </authorList>
    </citation>
    <scope>NUCLEOTIDE SEQUENCE [LARGE SCALE GENOMIC DNA]</scope>
    <source>
        <strain evidence="4 5">XZHG99</strain>
    </source>
</reference>
<feature type="domain" description="PPM-type phosphatase" evidence="3">
    <location>
        <begin position="33"/>
        <end position="103"/>
    </location>
</feature>
<dbReference type="InterPro" id="IPR052016">
    <property type="entry name" value="Bact_Sigma-Reg"/>
</dbReference>
<protein>
    <recommendedName>
        <fullName evidence="3">PPM-type phosphatase domain-containing protein</fullName>
    </recommendedName>
</protein>
<evidence type="ECO:0000313" key="5">
    <source>
        <dbReference type="Proteomes" id="UP000238413"/>
    </source>
</evidence>
<dbReference type="PANTHER" id="PTHR43156:SF2">
    <property type="entry name" value="STAGE II SPORULATION PROTEIN E"/>
    <property type="match status" value="1"/>
</dbReference>
<dbReference type="InterPro" id="IPR036457">
    <property type="entry name" value="PPM-type-like_dom_sf"/>
</dbReference>
<accession>A0ABN5I727</accession>
<dbReference type="PANTHER" id="PTHR43156">
    <property type="entry name" value="STAGE II SPORULATION PROTEIN E-RELATED"/>
    <property type="match status" value="1"/>
</dbReference>
<keyword evidence="5" id="KW-1185">Reference proteome</keyword>
<dbReference type="Pfam" id="PF07228">
    <property type="entry name" value="SpoIIE"/>
    <property type="match status" value="1"/>
</dbReference>
<dbReference type="InterPro" id="IPR001932">
    <property type="entry name" value="PPM-type_phosphatase-like_dom"/>
</dbReference>
<feature type="region of interest" description="Disordered" evidence="2">
    <location>
        <begin position="124"/>
        <end position="155"/>
    </location>
</feature>